<evidence type="ECO:0000256" key="4">
    <source>
        <dbReference type="PROSITE-ProRule" id="PRU00335"/>
    </source>
</evidence>
<keyword evidence="2 4" id="KW-0238">DNA-binding</keyword>
<dbReference type="Proteomes" id="UP000327000">
    <property type="component" value="Unassembled WGS sequence"/>
</dbReference>
<evidence type="ECO:0000259" key="5">
    <source>
        <dbReference type="PROSITE" id="PS50977"/>
    </source>
</evidence>
<protein>
    <submittedName>
        <fullName evidence="6">TetR/AcrR family transcriptional regulator</fullName>
    </submittedName>
</protein>
<evidence type="ECO:0000256" key="2">
    <source>
        <dbReference type="ARBA" id="ARBA00023125"/>
    </source>
</evidence>
<feature type="domain" description="HTH tetR-type" evidence="5">
    <location>
        <begin position="26"/>
        <end position="86"/>
    </location>
</feature>
<name>A0A5N5WAB2_STRMB</name>
<dbReference type="Gene3D" id="1.10.357.10">
    <property type="entry name" value="Tetracycline Repressor, domain 2"/>
    <property type="match status" value="1"/>
</dbReference>
<dbReference type="GO" id="GO:0003677">
    <property type="term" value="F:DNA binding"/>
    <property type="evidence" value="ECO:0007669"/>
    <property type="project" value="UniProtKB-UniRule"/>
</dbReference>
<evidence type="ECO:0000313" key="6">
    <source>
        <dbReference type="EMBL" id="KAB7847305.1"/>
    </source>
</evidence>
<accession>A0A5N5WAB2</accession>
<sequence>MDTERPDAAAGRSGSGWNRMVALHKEQLRAAIGEAAVQIAAEQGLAGTTMSKIAERAGVSRATAYNYFKDVEHVLLSVVSDEVDSFYGRLRERLDGVHGPRARLEAFLTAHLEYFARPERRSGALQLQALGISPTIRERMAAHTDRLRALLSEVLESGRAEGVFDERVSPERHAELLMHLLSAARGQVLRGDVPVATLAADLLLLVENGLCQDGPSEAAGRGRA</sequence>
<keyword evidence="7" id="KW-1185">Reference proteome</keyword>
<dbReference type="Gene3D" id="1.10.10.60">
    <property type="entry name" value="Homeodomain-like"/>
    <property type="match status" value="1"/>
</dbReference>
<dbReference type="PRINTS" id="PR00455">
    <property type="entry name" value="HTHTETR"/>
</dbReference>
<dbReference type="AlphaFoldDB" id="A0A5N5WAB2"/>
<dbReference type="InterPro" id="IPR001647">
    <property type="entry name" value="HTH_TetR"/>
</dbReference>
<dbReference type="PROSITE" id="PS50977">
    <property type="entry name" value="HTH_TETR_2"/>
    <property type="match status" value="1"/>
</dbReference>
<dbReference type="OrthoDB" id="4709704at2"/>
<keyword evidence="3" id="KW-0804">Transcription</keyword>
<dbReference type="PANTHER" id="PTHR47506">
    <property type="entry name" value="TRANSCRIPTIONAL REGULATORY PROTEIN"/>
    <property type="match status" value="1"/>
</dbReference>
<dbReference type="RefSeq" id="WP_152263336.1">
    <property type="nucleotide sequence ID" value="NZ_VOKX01000016.1"/>
</dbReference>
<evidence type="ECO:0000256" key="3">
    <source>
        <dbReference type="ARBA" id="ARBA00023163"/>
    </source>
</evidence>
<dbReference type="InterPro" id="IPR009057">
    <property type="entry name" value="Homeodomain-like_sf"/>
</dbReference>
<dbReference type="EMBL" id="VOKX01000016">
    <property type="protein sequence ID" value="KAB7847305.1"/>
    <property type="molecule type" value="Genomic_DNA"/>
</dbReference>
<evidence type="ECO:0000256" key="1">
    <source>
        <dbReference type="ARBA" id="ARBA00023015"/>
    </source>
</evidence>
<organism evidence="6 7">
    <name type="scientific">Streptomyces mobaraensis</name>
    <name type="common">Streptoverticillium mobaraense</name>
    <dbReference type="NCBI Taxonomy" id="35621"/>
    <lineage>
        <taxon>Bacteria</taxon>
        <taxon>Bacillati</taxon>
        <taxon>Actinomycetota</taxon>
        <taxon>Actinomycetes</taxon>
        <taxon>Kitasatosporales</taxon>
        <taxon>Streptomycetaceae</taxon>
        <taxon>Streptomyces</taxon>
    </lineage>
</organism>
<dbReference type="SUPFAM" id="SSF48498">
    <property type="entry name" value="Tetracyclin repressor-like, C-terminal domain"/>
    <property type="match status" value="1"/>
</dbReference>
<keyword evidence="1" id="KW-0805">Transcription regulation</keyword>
<gene>
    <name evidence="6" type="ORF">FRZ00_11410</name>
</gene>
<dbReference type="Pfam" id="PF00440">
    <property type="entry name" value="TetR_N"/>
    <property type="match status" value="1"/>
</dbReference>
<proteinExistence type="predicted"/>
<dbReference type="Pfam" id="PF17932">
    <property type="entry name" value="TetR_C_24"/>
    <property type="match status" value="1"/>
</dbReference>
<feature type="DNA-binding region" description="H-T-H motif" evidence="4">
    <location>
        <begin position="49"/>
        <end position="68"/>
    </location>
</feature>
<dbReference type="PANTHER" id="PTHR47506:SF1">
    <property type="entry name" value="HTH-TYPE TRANSCRIPTIONAL REGULATOR YJDC"/>
    <property type="match status" value="1"/>
</dbReference>
<dbReference type="InterPro" id="IPR036271">
    <property type="entry name" value="Tet_transcr_reg_TetR-rel_C_sf"/>
</dbReference>
<evidence type="ECO:0000313" key="7">
    <source>
        <dbReference type="Proteomes" id="UP000327000"/>
    </source>
</evidence>
<reference evidence="6 7" key="1">
    <citation type="journal article" date="2019" name="Microb. Cell Fact.">
        <title>Exploring novel herbicidin analogues by transcriptional regulator overexpression and MS/MS molecular networking.</title>
        <authorList>
            <person name="Shi Y."/>
            <person name="Gu R."/>
            <person name="Li Y."/>
            <person name="Wang X."/>
            <person name="Ren W."/>
            <person name="Li X."/>
            <person name="Wang L."/>
            <person name="Xie Y."/>
            <person name="Hong B."/>
        </authorList>
    </citation>
    <scope>NUCLEOTIDE SEQUENCE [LARGE SCALE GENOMIC DNA]</scope>
    <source>
        <strain evidence="6 7">US-43</strain>
    </source>
</reference>
<comment type="caution">
    <text evidence="6">The sequence shown here is derived from an EMBL/GenBank/DDBJ whole genome shotgun (WGS) entry which is preliminary data.</text>
</comment>
<dbReference type="InterPro" id="IPR041490">
    <property type="entry name" value="KstR2_TetR_C"/>
</dbReference>
<dbReference type="SUPFAM" id="SSF46689">
    <property type="entry name" value="Homeodomain-like"/>
    <property type="match status" value="1"/>
</dbReference>